<evidence type="ECO:0000313" key="1">
    <source>
        <dbReference type="EMBL" id="OEL37394.1"/>
    </source>
</evidence>
<evidence type="ECO:0000313" key="2">
    <source>
        <dbReference type="Proteomes" id="UP000095767"/>
    </source>
</evidence>
<dbReference type="OrthoDB" id="1916346at2759"/>
<dbReference type="AlphaFoldDB" id="A0A1E5WJ91"/>
<sequence length="285" mass="32529">MYRDDCSAGPSPAWVNRWLCYAMRHVVRSFHLSLHDRHLRKRGAGPAILLPSHRRMASLRLFLSEHDRFRLPALVVARYEALTELVLFGASFDEASWRRTHPRTRSAPTQPCARCCRRRSAQLQLAVCPRDSSQWEIRSAVGRLHCAVRADGNVMVFRLNGHGAWEAAATVSVAEILQRPWPPYLAYELTESDNDDAEVGNRAEQERTGAIAVVVANRFQMPGDDMRLLLFQGTEVEVVLLASDRRVVAFDAVTWRWREAILRGEPAGTDWGATSNLYYYYYKKD</sequence>
<organism evidence="1 2">
    <name type="scientific">Dichanthelium oligosanthes</name>
    <dbReference type="NCBI Taxonomy" id="888268"/>
    <lineage>
        <taxon>Eukaryota</taxon>
        <taxon>Viridiplantae</taxon>
        <taxon>Streptophyta</taxon>
        <taxon>Embryophyta</taxon>
        <taxon>Tracheophyta</taxon>
        <taxon>Spermatophyta</taxon>
        <taxon>Magnoliopsida</taxon>
        <taxon>Liliopsida</taxon>
        <taxon>Poales</taxon>
        <taxon>Poaceae</taxon>
        <taxon>PACMAD clade</taxon>
        <taxon>Panicoideae</taxon>
        <taxon>Panicodae</taxon>
        <taxon>Paniceae</taxon>
        <taxon>Dichantheliinae</taxon>
        <taxon>Dichanthelium</taxon>
    </lineage>
</organism>
<reference evidence="1 2" key="1">
    <citation type="submission" date="2016-09" db="EMBL/GenBank/DDBJ databases">
        <title>The draft genome of Dichanthelium oligosanthes: A C3 panicoid grass species.</title>
        <authorList>
            <person name="Studer A.J."/>
            <person name="Schnable J.C."/>
            <person name="Brutnell T.P."/>
        </authorList>
    </citation>
    <scope>NUCLEOTIDE SEQUENCE [LARGE SCALE GENOMIC DNA]</scope>
    <source>
        <strain evidence="2">cv. Kellogg 1175</strain>
        <tissue evidence="1">Leaf</tissue>
    </source>
</reference>
<name>A0A1E5WJ91_9POAL</name>
<proteinExistence type="predicted"/>
<keyword evidence="2" id="KW-1185">Reference proteome</keyword>
<dbReference type="Proteomes" id="UP000095767">
    <property type="component" value="Unassembled WGS sequence"/>
</dbReference>
<accession>A0A1E5WJ91</accession>
<protein>
    <submittedName>
        <fullName evidence="1">Uncharacterized protein</fullName>
    </submittedName>
</protein>
<dbReference type="STRING" id="888268.A0A1E5WJ91"/>
<comment type="caution">
    <text evidence="1">The sequence shown here is derived from an EMBL/GenBank/DDBJ whole genome shotgun (WGS) entry which is preliminary data.</text>
</comment>
<gene>
    <name evidence="1" type="ORF">BAE44_0001586</name>
</gene>
<dbReference type="EMBL" id="LWDX02005787">
    <property type="protein sequence ID" value="OEL37394.1"/>
    <property type="molecule type" value="Genomic_DNA"/>
</dbReference>